<dbReference type="InterPro" id="IPR020590">
    <property type="entry name" value="Guanylate_kinase_CS"/>
</dbReference>
<dbReference type="SUPFAM" id="SSF52540">
    <property type="entry name" value="P-loop containing nucleoside triphosphate hydrolases"/>
    <property type="match status" value="1"/>
</dbReference>
<evidence type="ECO:0000256" key="9">
    <source>
        <dbReference type="ARBA" id="ARBA00022475"/>
    </source>
</evidence>
<gene>
    <name evidence="32" type="ORF">MDA_GLEAN10001799</name>
</gene>
<dbReference type="InterPro" id="IPR008144">
    <property type="entry name" value="Guanylate_kin-like_dom"/>
</dbReference>
<evidence type="ECO:0000256" key="24">
    <source>
        <dbReference type="ARBA" id="ARBA00048594"/>
    </source>
</evidence>
<dbReference type="InterPro" id="IPR017990">
    <property type="entry name" value="Connexin_CS"/>
</dbReference>
<dbReference type="SMART" id="SM00037">
    <property type="entry name" value="CNX"/>
    <property type="match status" value="1"/>
</dbReference>
<dbReference type="Pfam" id="PF00625">
    <property type="entry name" value="Guanylate_kin"/>
    <property type="match status" value="1"/>
</dbReference>
<evidence type="ECO:0000256" key="7">
    <source>
        <dbReference type="ARBA" id="ARBA00012961"/>
    </source>
</evidence>
<dbReference type="Proteomes" id="UP000010556">
    <property type="component" value="Unassembled WGS sequence"/>
</dbReference>
<evidence type="ECO:0000256" key="10">
    <source>
        <dbReference type="ARBA" id="ARBA00022490"/>
    </source>
</evidence>
<dbReference type="PROSITE" id="PS00856">
    <property type="entry name" value="GUANYLATE_KINASE_1"/>
    <property type="match status" value="1"/>
</dbReference>
<dbReference type="GO" id="GO:0004385">
    <property type="term" value="F:GMP kinase activity"/>
    <property type="evidence" value="ECO:0007669"/>
    <property type="project" value="UniProtKB-EC"/>
</dbReference>
<comment type="subunit">
    <text evidence="26">Monomer. Interacts with RD3.</text>
</comment>
<dbReference type="NCBIfam" id="TIGR03263">
    <property type="entry name" value="guanyl_kin"/>
    <property type="match status" value="1"/>
</dbReference>
<evidence type="ECO:0000313" key="33">
    <source>
        <dbReference type="Proteomes" id="UP000010556"/>
    </source>
</evidence>
<evidence type="ECO:0000256" key="23">
    <source>
        <dbReference type="ARBA" id="ARBA00030128"/>
    </source>
</evidence>
<comment type="similarity">
    <text evidence="6">Belongs to the guanylate kinase family.</text>
</comment>
<feature type="domain" description="Guanylate kinase-like" evidence="31">
    <location>
        <begin position="4"/>
        <end position="186"/>
    </location>
</feature>
<dbReference type="InterPro" id="IPR057460">
    <property type="entry name" value="CAF17_C"/>
</dbReference>
<accession>L5M3X5</accession>
<dbReference type="FunFam" id="3.30.63.10:FF:000002">
    <property type="entry name" value="Guanylate kinase 1"/>
    <property type="match status" value="1"/>
</dbReference>
<evidence type="ECO:0000256" key="13">
    <source>
        <dbReference type="ARBA" id="ARBA00022741"/>
    </source>
</evidence>
<dbReference type="Gene3D" id="3.30.1360.120">
    <property type="entry name" value="Probable tRNA modification gtpase trme, domain 1"/>
    <property type="match status" value="1"/>
</dbReference>
<evidence type="ECO:0000256" key="2">
    <source>
        <dbReference type="ARBA" id="ARBA00004437"/>
    </source>
</evidence>
<dbReference type="EC" id="2.7.4.8" evidence="7"/>
<comment type="function">
    <text evidence="25">Catalyzes the phosphorylation of GMP to GDP. Essential enzyme for recycling GMP and indirectly, cyclic GMP (cGMP). Involved in the cGMP metabolism in photoreceptors.</text>
</comment>
<dbReference type="Gene3D" id="3.40.50.300">
    <property type="entry name" value="P-loop containing nucleotide triphosphate hydrolases"/>
    <property type="match status" value="1"/>
</dbReference>
<keyword evidence="16" id="KW-0303">Gap junction</keyword>
<evidence type="ECO:0000256" key="25">
    <source>
        <dbReference type="ARBA" id="ARBA00053219"/>
    </source>
</evidence>
<evidence type="ECO:0000256" key="5">
    <source>
        <dbReference type="ARBA" id="ARBA00004651"/>
    </source>
</evidence>
<keyword evidence="11 32" id="KW-0808">Transferase</keyword>
<dbReference type="SMART" id="SM00072">
    <property type="entry name" value="GuKc"/>
    <property type="match status" value="1"/>
</dbReference>
<keyword evidence="18" id="KW-0965">Cell junction</keyword>
<keyword evidence="17" id="KW-0809">Transit peptide</keyword>
<dbReference type="AlphaFoldDB" id="L5M3X5"/>
<dbReference type="CDD" id="cd00071">
    <property type="entry name" value="GMPK"/>
    <property type="match status" value="1"/>
</dbReference>
<evidence type="ECO:0000256" key="30">
    <source>
        <dbReference type="ARBA" id="ARBA00093625"/>
    </source>
</evidence>
<keyword evidence="22" id="KW-0472">Membrane</keyword>
<dbReference type="PANTHER" id="PTHR23117:SF13">
    <property type="entry name" value="GUANYLATE KINASE"/>
    <property type="match status" value="1"/>
</dbReference>
<evidence type="ECO:0000259" key="31">
    <source>
        <dbReference type="PROSITE" id="PS50052"/>
    </source>
</evidence>
<dbReference type="eggNOG" id="KOG2929">
    <property type="taxonomic scope" value="Eukaryota"/>
</dbReference>
<dbReference type="PRINTS" id="PR00206">
    <property type="entry name" value="CONNEXIN"/>
</dbReference>
<dbReference type="GO" id="GO:0005922">
    <property type="term" value="C:connexin complex"/>
    <property type="evidence" value="ECO:0007669"/>
    <property type="project" value="InterPro"/>
</dbReference>
<dbReference type="InterPro" id="IPR017665">
    <property type="entry name" value="Guanylate_kinase"/>
</dbReference>
<evidence type="ECO:0000256" key="28">
    <source>
        <dbReference type="ARBA" id="ARBA00093401"/>
    </source>
</evidence>
<comment type="similarity">
    <text evidence="29">Belongs to the GcvT family. CAF17/IBA57 subfamily.</text>
</comment>
<dbReference type="SUPFAM" id="SSF103025">
    <property type="entry name" value="Folate-binding domain"/>
    <property type="match status" value="1"/>
</dbReference>
<comment type="catalytic activity">
    <reaction evidence="24">
        <text>GMP + ATP = GDP + ADP</text>
        <dbReference type="Rhea" id="RHEA:20780"/>
        <dbReference type="ChEBI" id="CHEBI:30616"/>
        <dbReference type="ChEBI" id="CHEBI:58115"/>
        <dbReference type="ChEBI" id="CHEBI:58189"/>
        <dbReference type="ChEBI" id="CHEBI:456216"/>
        <dbReference type="EC" id="2.7.4.8"/>
    </reaction>
</comment>
<dbReference type="FunFam" id="3.40.50.300:FF:000879">
    <property type="entry name" value="Guanylate kinase 1"/>
    <property type="match status" value="1"/>
</dbReference>
<keyword evidence="21" id="KW-0350">Heme biosynthesis</keyword>
<keyword evidence="10" id="KW-0963">Cytoplasm</keyword>
<dbReference type="GO" id="GO:0001917">
    <property type="term" value="C:photoreceptor inner segment"/>
    <property type="evidence" value="ECO:0007669"/>
    <property type="project" value="UniProtKB-SubCell"/>
</dbReference>
<dbReference type="GO" id="GO:0005739">
    <property type="term" value="C:mitochondrion"/>
    <property type="evidence" value="ECO:0007669"/>
    <property type="project" value="UniProtKB-SubCell"/>
</dbReference>
<evidence type="ECO:0000256" key="18">
    <source>
        <dbReference type="ARBA" id="ARBA00022949"/>
    </source>
</evidence>
<dbReference type="PANTHER" id="PTHR23117">
    <property type="entry name" value="GUANYLATE KINASE-RELATED"/>
    <property type="match status" value="1"/>
</dbReference>
<dbReference type="PROSITE" id="PS00407">
    <property type="entry name" value="CONNEXINS_1"/>
    <property type="match status" value="1"/>
</dbReference>
<evidence type="ECO:0000256" key="21">
    <source>
        <dbReference type="ARBA" id="ARBA00023133"/>
    </source>
</evidence>
<keyword evidence="33" id="KW-1185">Reference proteome</keyword>
<dbReference type="InterPro" id="IPR027266">
    <property type="entry name" value="TrmE/GcvT-like"/>
</dbReference>
<dbReference type="InterPro" id="IPR038359">
    <property type="entry name" value="Connexin_N_sf"/>
</dbReference>
<keyword evidence="14" id="KW-0418">Kinase</keyword>
<keyword evidence="13" id="KW-0547">Nucleotide-binding</keyword>
<evidence type="ECO:0000256" key="12">
    <source>
        <dbReference type="ARBA" id="ARBA00022692"/>
    </source>
</evidence>
<keyword evidence="9" id="KW-1003">Cell membrane</keyword>
<keyword evidence="20" id="KW-0496">Mitochondrion</keyword>
<dbReference type="EMBL" id="KB104799">
    <property type="protein sequence ID" value="ELK32997.1"/>
    <property type="molecule type" value="Genomic_DNA"/>
</dbReference>
<dbReference type="GO" id="GO:0005829">
    <property type="term" value="C:cytosol"/>
    <property type="evidence" value="ECO:0007669"/>
    <property type="project" value="UniProtKB-SubCell"/>
</dbReference>
<keyword evidence="19" id="KW-1133">Transmembrane helix</keyword>
<dbReference type="FunFam" id="3.30.1360.120:FF:000015">
    <property type="entry name" value="IBA57, iron-sulfur cluster assembly"/>
    <property type="match status" value="1"/>
</dbReference>
<dbReference type="InterPro" id="IPR017703">
    <property type="entry name" value="YgfZ/GCV_T_CS"/>
</dbReference>
<keyword evidence="15" id="KW-0067">ATP-binding</keyword>
<evidence type="ECO:0000256" key="22">
    <source>
        <dbReference type="ARBA" id="ARBA00023136"/>
    </source>
</evidence>
<evidence type="ECO:0000256" key="11">
    <source>
        <dbReference type="ARBA" id="ARBA00022679"/>
    </source>
</evidence>
<evidence type="ECO:0000256" key="27">
    <source>
        <dbReference type="ARBA" id="ARBA00075513"/>
    </source>
</evidence>
<evidence type="ECO:0000256" key="15">
    <source>
        <dbReference type="ARBA" id="ARBA00022840"/>
    </source>
</evidence>
<dbReference type="GO" id="GO:0005524">
    <property type="term" value="F:ATP binding"/>
    <property type="evidence" value="ECO:0007669"/>
    <property type="project" value="UniProtKB-KW"/>
</dbReference>
<protein>
    <recommendedName>
        <fullName evidence="8">Guanylate kinase</fullName>
        <ecNumber evidence="7">2.7.4.8</ecNumber>
    </recommendedName>
    <alternativeName>
        <fullName evidence="23">GMP kinase</fullName>
    </alternativeName>
    <alternativeName>
        <fullName evidence="30">Iron-sulfur cluster assembly factor IBA57, mitochondrial</fullName>
    </alternativeName>
    <alternativeName>
        <fullName evidence="27">Iron-sulfur cluster assembly factor homolog</fullName>
    </alternativeName>
</protein>
<proteinExistence type="inferred from homology"/>
<evidence type="ECO:0000256" key="19">
    <source>
        <dbReference type="ARBA" id="ARBA00022989"/>
    </source>
</evidence>
<reference evidence="33" key="1">
    <citation type="journal article" date="2013" name="Science">
        <title>Comparative analysis of bat genomes provides insight into the evolution of flight and immunity.</title>
        <authorList>
            <person name="Zhang G."/>
            <person name="Cowled C."/>
            <person name="Shi Z."/>
            <person name="Huang Z."/>
            <person name="Bishop-Lilly K.A."/>
            <person name="Fang X."/>
            <person name="Wynne J.W."/>
            <person name="Xiong Z."/>
            <person name="Baker M.L."/>
            <person name="Zhao W."/>
            <person name="Tachedjian M."/>
            <person name="Zhu Y."/>
            <person name="Zhou P."/>
            <person name="Jiang X."/>
            <person name="Ng J."/>
            <person name="Yang L."/>
            <person name="Wu L."/>
            <person name="Xiao J."/>
            <person name="Feng Y."/>
            <person name="Chen Y."/>
            <person name="Sun X."/>
            <person name="Zhang Y."/>
            <person name="Marsh G.A."/>
            <person name="Crameri G."/>
            <person name="Broder C.C."/>
            <person name="Frey K.G."/>
            <person name="Wang L.F."/>
            <person name="Wang J."/>
        </authorList>
    </citation>
    <scope>NUCLEOTIDE SEQUENCE [LARGE SCALE GENOMIC DNA]</scope>
</reference>
<evidence type="ECO:0000256" key="20">
    <source>
        <dbReference type="ARBA" id="ARBA00023128"/>
    </source>
</evidence>
<organism evidence="32 33">
    <name type="scientific">Myotis davidii</name>
    <name type="common">David's myotis</name>
    <dbReference type="NCBI Taxonomy" id="225400"/>
    <lineage>
        <taxon>Eukaryota</taxon>
        <taxon>Metazoa</taxon>
        <taxon>Chordata</taxon>
        <taxon>Craniata</taxon>
        <taxon>Vertebrata</taxon>
        <taxon>Euteleostomi</taxon>
        <taxon>Mammalia</taxon>
        <taxon>Eutheria</taxon>
        <taxon>Laurasiatheria</taxon>
        <taxon>Chiroptera</taxon>
        <taxon>Yangochiroptera</taxon>
        <taxon>Vespertilionidae</taxon>
        <taxon>Myotis</taxon>
    </lineage>
</organism>
<evidence type="ECO:0000256" key="3">
    <source>
        <dbReference type="ARBA" id="ARBA00004514"/>
    </source>
</evidence>
<evidence type="ECO:0000256" key="17">
    <source>
        <dbReference type="ARBA" id="ARBA00022946"/>
    </source>
</evidence>
<name>L5M3X5_MYODS</name>
<comment type="function">
    <text evidence="28">Mitochondrial protein involved in the maturation of mitochondrial [4Fe-4S]-proteins in the late stage of the iron-sulfur cluster assembly pathway. Operates in cooperation with ISCA2 in the maturation of [4Fe-4S] proteins.</text>
</comment>
<evidence type="ECO:0000256" key="1">
    <source>
        <dbReference type="ARBA" id="ARBA00004173"/>
    </source>
</evidence>
<dbReference type="InterPro" id="IPR008145">
    <property type="entry name" value="GK/Ca_channel_bsu"/>
</dbReference>
<dbReference type="Gene3D" id="1.20.1440.80">
    <property type="entry name" value="Gap junction channel protein cysteine-rich domain"/>
    <property type="match status" value="1"/>
</dbReference>
<dbReference type="InterPro" id="IPR013092">
    <property type="entry name" value="Connexin_N"/>
</dbReference>
<comment type="subcellular location">
    <subcellularLocation>
        <location evidence="4">Cell junction</location>
        <location evidence="4">Gap junction</location>
    </subcellularLocation>
    <subcellularLocation>
        <location evidence="5">Cell membrane</location>
        <topology evidence="5">Multi-pass membrane protein</topology>
    </subcellularLocation>
    <subcellularLocation>
        <location evidence="3">Cytoplasm</location>
        <location evidence="3">Cytosol</location>
    </subcellularLocation>
    <subcellularLocation>
        <location evidence="1">Mitochondrion</location>
    </subcellularLocation>
    <subcellularLocation>
        <location evidence="2">Photoreceptor inner segment</location>
    </subcellularLocation>
</comment>
<evidence type="ECO:0000256" key="26">
    <source>
        <dbReference type="ARBA" id="ARBA00065898"/>
    </source>
</evidence>
<evidence type="ECO:0000256" key="6">
    <source>
        <dbReference type="ARBA" id="ARBA00005790"/>
    </source>
</evidence>
<dbReference type="InterPro" id="IPR000500">
    <property type="entry name" value="Connexin"/>
</dbReference>
<dbReference type="NCBIfam" id="TIGR03317">
    <property type="entry name" value="ygfZ_signature"/>
    <property type="match status" value="1"/>
</dbReference>
<dbReference type="GO" id="GO:0007154">
    <property type="term" value="P:cell communication"/>
    <property type="evidence" value="ECO:0007669"/>
    <property type="project" value="InterPro"/>
</dbReference>
<keyword evidence="12" id="KW-0812">Transmembrane</keyword>
<dbReference type="PROSITE" id="PS50052">
    <property type="entry name" value="GUANYLATE_KINASE_2"/>
    <property type="match status" value="1"/>
</dbReference>
<dbReference type="Pfam" id="PF25455">
    <property type="entry name" value="Beta-barrel_CAF17_C"/>
    <property type="match status" value="1"/>
</dbReference>
<evidence type="ECO:0000256" key="16">
    <source>
        <dbReference type="ARBA" id="ARBA00022868"/>
    </source>
</evidence>
<evidence type="ECO:0000256" key="4">
    <source>
        <dbReference type="ARBA" id="ARBA00004610"/>
    </source>
</evidence>
<dbReference type="GO" id="GO:0006783">
    <property type="term" value="P:heme biosynthetic process"/>
    <property type="evidence" value="ECO:0007669"/>
    <property type="project" value="UniProtKB-KW"/>
</dbReference>
<sequence>MSGPRPVVLSGPSGAGKSTLLKRLLQEHGSIFGFSVSHTTRDPRPGEENGKDYYFVTREVMQRDIAAGDFIEHAEFSGNLYGTSKAAVRVVQAMNRICVLDVDLQGVRNLKKTDLRPIYIFVQPPTLEVLEQRLRQRNTETEESLAKRLAAAQADMESSKEPGLFDLIIVNDNLDKAYWSLKEALSEVPLPAPMTNMSWSFLTRLLEEIHHHSTFVGKVWLTVLVVFRIVLTAVGGESIYSDEQTKFTCNTRQPGCDNVCYDAFAPLSHVRFWVFQIVVISTPSVIAASPPARAGYAHFLNVQGRTLYDVILYGHPEHTDRAPTFLLECDSSVLGALQKHLVLHKIRRRVTVEPCPELHVWAVLPATPQEVGGAAPLPKHQGSAILARDPRTTRMGWRLLTQDKSPALVARGRLRDVCDYHRHRYQQGVPEGVHDLPPGVALPLESNLVFMNGVSFTKGCYVGQELTARTHHTGVIRKRLFPVQLLGPLPEGGITPGTTVLTESGQAVGKYRAGQGDVGLALLHSEKIKGPLHIRTTESGRVALTASVPDWWPTVTK</sequence>
<evidence type="ECO:0000313" key="32">
    <source>
        <dbReference type="EMBL" id="ELK32997.1"/>
    </source>
</evidence>
<dbReference type="Pfam" id="PF00029">
    <property type="entry name" value="Connexin"/>
    <property type="match status" value="1"/>
</dbReference>
<dbReference type="InterPro" id="IPR027417">
    <property type="entry name" value="P-loop_NTPase"/>
</dbReference>
<evidence type="ECO:0000256" key="8">
    <source>
        <dbReference type="ARBA" id="ARBA00016296"/>
    </source>
</evidence>
<evidence type="ECO:0000256" key="29">
    <source>
        <dbReference type="ARBA" id="ARBA00093447"/>
    </source>
</evidence>
<evidence type="ECO:0000256" key="14">
    <source>
        <dbReference type="ARBA" id="ARBA00022777"/>
    </source>
</evidence>